<keyword evidence="2" id="KW-0540">Nuclease</keyword>
<dbReference type="Pfam" id="PF03184">
    <property type="entry name" value="DDE_1"/>
    <property type="match status" value="1"/>
</dbReference>
<evidence type="ECO:0000259" key="1">
    <source>
        <dbReference type="Pfam" id="PF03184"/>
    </source>
</evidence>
<sequence length="105" mass="12557">MEQNVIQNIKTSYRKSLLVHILSEDTDIKDGLKNLNMRDVVYWLAESWKSCSVNLIKKSWHPLWVSPEQYEWEEEDNLSLSQWIQTQDNEDVLTPLIIQIYHLQL</sequence>
<keyword evidence="2" id="KW-0378">Hydrolase</keyword>
<dbReference type="GO" id="GO:0004519">
    <property type="term" value="F:endonuclease activity"/>
    <property type="evidence" value="ECO:0007669"/>
    <property type="project" value="UniProtKB-KW"/>
</dbReference>
<dbReference type="InterPro" id="IPR004875">
    <property type="entry name" value="DDE_SF_endonuclease_dom"/>
</dbReference>
<proteinExistence type="predicted"/>
<organism evidence="2 3">
    <name type="scientific">Popillia japonica</name>
    <name type="common">Japanese beetle</name>
    <dbReference type="NCBI Taxonomy" id="7064"/>
    <lineage>
        <taxon>Eukaryota</taxon>
        <taxon>Metazoa</taxon>
        <taxon>Ecdysozoa</taxon>
        <taxon>Arthropoda</taxon>
        <taxon>Hexapoda</taxon>
        <taxon>Insecta</taxon>
        <taxon>Pterygota</taxon>
        <taxon>Neoptera</taxon>
        <taxon>Endopterygota</taxon>
        <taxon>Coleoptera</taxon>
        <taxon>Polyphaga</taxon>
        <taxon>Scarabaeiformia</taxon>
        <taxon>Scarabaeidae</taxon>
        <taxon>Rutelinae</taxon>
        <taxon>Popillia</taxon>
    </lineage>
</organism>
<dbReference type="Proteomes" id="UP001458880">
    <property type="component" value="Unassembled WGS sequence"/>
</dbReference>
<comment type="caution">
    <text evidence="2">The sequence shown here is derived from an EMBL/GenBank/DDBJ whole genome shotgun (WGS) entry which is preliminary data.</text>
</comment>
<reference evidence="2 3" key="1">
    <citation type="journal article" date="2024" name="BMC Genomics">
        <title>De novo assembly and annotation of Popillia japonica's genome with initial clues to its potential as an invasive pest.</title>
        <authorList>
            <person name="Cucini C."/>
            <person name="Boschi S."/>
            <person name="Funari R."/>
            <person name="Cardaioli E."/>
            <person name="Iannotti N."/>
            <person name="Marturano G."/>
            <person name="Paoli F."/>
            <person name="Bruttini M."/>
            <person name="Carapelli A."/>
            <person name="Frati F."/>
            <person name="Nardi F."/>
        </authorList>
    </citation>
    <scope>NUCLEOTIDE SEQUENCE [LARGE SCALE GENOMIC DNA]</scope>
    <source>
        <strain evidence="2">DMR45628</strain>
    </source>
</reference>
<dbReference type="AlphaFoldDB" id="A0AAW1I8M1"/>
<keyword evidence="3" id="KW-1185">Reference proteome</keyword>
<dbReference type="EMBL" id="JASPKY010000789">
    <property type="protein sequence ID" value="KAK9685287.1"/>
    <property type="molecule type" value="Genomic_DNA"/>
</dbReference>
<accession>A0AAW1I8M1</accession>
<dbReference type="GO" id="GO:0003676">
    <property type="term" value="F:nucleic acid binding"/>
    <property type="evidence" value="ECO:0007669"/>
    <property type="project" value="InterPro"/>
</dbReference>
<feature type="domain" description="DDE-1" evidence="1">
    <location>
        <begin position="1"/>
        <end position="60"/>
    </location>
</feature>
<protein>
    <submittedName>
        <fullName evidence="2">DDE superfamily endonuclease</fullName>
    </submittedName>
</protein>
<evidence type="ECO:0000313" key="2">
    <source>
        <dbReference type="EMBL" id="KAK9685287.1"/>
    </source>
</evidence>
<name>A0AAW1I8M1_POPJA</name>
<evidence type="ECO:0000313" key="3">
    <source>
        <dbReference type="Proteomes" id="UP001458880"/>
    </source>
</evidence>
<gene>
    <name evidence="2" type="ORF">QE152_g38159</name>
</gene>
<keyword evidence="2" id="KW-0255">Endonuclease</keyword>